<dbReference type="EMBL" id="CP000448">
    <property type="protein sequence ID" value="ABI69518.1"/>
    <property type="molecule type" value="Genomic_DNA"/>
</dbReference>
<dbReference type="KEGG" id="swo:Swol_2227"/>
<proteinExistence type="predicted"/>
<name>Q0AUT6_SYNWW</name>
<dbReference type="RefSeq" id="WP_011641603.1">
    <property type="nucleotide sequence ID" value="NC_008346.1"/>
</dbReference>
<protein>
    <submittedName>
        <fullName evidence="1">Uncharacterized protein</fullName>
    </submittedName>
</protein>
<accession>Q0AUT6</accession>
<dbReference type="Proteomes" id="UP000001968">
    <property type="component" value="Chromosome"/>
</dbReference>
<evidence type="ECO:0000313" key="2">
    <source>
        <dbReference type="Proteomes" id="UP000001968"/>
    </source>
</evidence>
<reference evidence="2" key="1">
    <citation type="journal article" date="2010" name="Environ. Microbiol.">
        <title>The genome of Syntrophomonas wolfei: new insights into syntrophic metabolism and biohydrogen production.</title>
        <authorList>
            <person name="Sieber J.R."/>
            <person name="Sims D.R."/>
            <person name="Han C."/>
            <person name="Kim E."/>
            <person name="Lykidis A."/>
            <person name="Lapidus A.L."/>
            <person name="McDonnald E."/>
            <person name="Rohlin L."/>
            <person name="Culley D.E."/>
            <person name="Gunsalus R."/>
            <person name="McInerney M.J."/>
        </authorList>
    </citation>
    <scope>NUCLEOTIDE SEQUENCE [LARGE SCALE GENOMIC DNA]</scope>
    <source>
        <strain evidence="2">DSM 2245B / Goettingen</strain>
    </source>
</reference>
<dbReference type="eggNOG" id="COG1744">
    <property type="taxonomic scope" value="Bacteria"/>
</dbReference>
<organism evidence="1 2">
    <name type="scientific">Syntrophomonas wolfei subsp. wolfei (strain DSM 2245B / Goettingen)</name>
    <dbReference type="NCBI Taxonomy" id="335541"/>
    <lineage>
        <taxon>Bacteria</taxon>
        <taxon>Bacillati</taxon>
        <taxon>Bacillota</taxon>
        <taxon>Clostridia</taxon>
        <taxon>Eubacteriales</taxon>
        <taxon>Syntrophomonadaceae</taxon>
        <taxon>Syntrophomonas</taxon>
    </lineage>
</organism>
<sequence>MLTQHNCEFRPHISWEQLWRYIFLDKAASQCQPDFTGLELGSYYVKTVKAVMDGTWKSEAYWGGLEDGIVDLAPISDKVSADIMKLRRKR</sequence>
<keyword evidence="2" id="KW-1185">Reference proteome</keyword>
<dbReference type="AlphaFoldDB" id="Q0AUT6"/>
<gene>
    <name evidence="1" type="ordered locus">Swol_2227</name>
</gene>
<dbReference type="HOGENOM" id="CLU_2439747_0_0_9"/>
<dbReference type="Gene3D" id="3.40.50.2300">
    <property type="match status" value="2"/>
</dbReference>
<evidence type="ECO:0000313" key="1">
    <source>
        <dbReference type="EMBL" id="ABI69518.1"/>
    </source>
</evidence>
<dbReference type="STRING" id="335541.Swol_2227"/>